<feature type="region of interest" description="Disordered" evidence="1">
    <location>
        <begin position="66"/>
        <end position="91"/>
    </location>
</feature>
<protein>
    <submittedName>
        <fullName evidence="2">Uncharacterized protein</fullName>
    </submittedName>
</protein>
<dbReference type="EMBL" id="CATKSN020000973">
    <property type="protein sequence ID" value="CAI9150668.1"/>
    <property type="molecule type" value="Genomic_DNA"/>
</dbReference>
<accession>A0ABN8XMJ3</accession>
<feature type="compositionally biased region" description="Pro residues" evidence="1">
    <location>
        <begin position="75"/>
        <end position="87"/>
    </location>
</feature>
<sequence>MHLSQGTNYKAGRCLLSAMPADLPQTFIAYVGFTQMEAAGQLYPPHGPTHARMLTWGGVQPARPSKVVGRLSTPSGPPPPGFCPPGLPSGVKTSSVTVTRARVPTQLAHAKIEP</sequence>
<keyword evidence="3" id="KW-1185">Reference proteome</keyword>
<evidence type="ECO:0000256" key="1">
    <source>
        <dbReference type="SAM" id="MobiDB-lite"/>
    </source>
</evidence>
<name>A0ABN8XMJ3_RANTA</name>
<proteinExistence type="predicted"/>
<gene>
    <name evidence="2" type="ORF">MRATA1EN1_LOCUS32286</name>
</gene>
<organism evidence="2 3">
    <name type="scientific">Rangifer tarandus platyrhynchus</name>
    <name type="common">Svalbard reindeer</name>
    <dbReference type="NCBI Taxonomy" id="3082113"/>
    <lineage>
        <taxon>Eukaryota</taxon>
        <taxon>Metazoa</taxon>
        <taxon>Chordata</taxon>
        <taxon>Craniata</taxon>
        <taxon>Vertebrata</taxon>
        <taxon>Euteleostomi</taxon>
        <taxon>Mammalia</taxon>
        <taxon>Eutheria</taxon>
        <taxon>Laurasiatheria</taxon>
        <taxon>Artiodactyla</taxon>
        <taxon>Ruminantia</taxon>
        <taxon>Pecora</taxon>
        <taxon>Cervidae</taxon>
        <taxon>Odocoileinae</taxon>
        <taxon>Rangifer</taxon>
    </lineage>
</organism>
<evidence type="ECO:0000313" key="3">
    <source>
        <dbReference type="Proteomes" id="UP001176941"/>
    </source>
</evidence>
<dbReference type="Proteomes" id="UP001176941">
    <property type="component" value="Unassembled WGS sequence"/>
</dbReference>
<evidence type="ECO:0000313" key="2">
    <source>
        <dbReference type="EMBL" id="CAI9150668.1"/>
    </source>
</evidence>
<comment type="caution">
    <text evidence="2">The sequence shown here is derived from an EMBL/GenBank/DDBJ whole genome shotgun (WGS) entry which is preliminary data.</text>
</comment>
<reference evidence="2" key="1">
    <citation type="submission" date="2023-04" db="EMBL/GenBank/DDBJ databases">
        <authorList>
            <consortium name="ELIXIR-Norway"/>
        </authorList>
    </citation>
    <scope>NUCLEOTIDE SEQUENCE [LARGE SCALE GENOMIC DNA]</scope>
</reference>